<keyword evidence="3" id="KW-1185">Reference proteome</keyword>
<evidence type="ECO:0000259" key="1">
    <source>
        <dbReference type="SMART" id="SM01043"/>
    </source>
</evidence>
<reference evidence="2 3" key="1">
    <citation type="submission" date="2016-01" db="EMBL/GenBank/DDBJ databases">
        <authorList>
            <person name="Regsiter A."/>
            <person name="william w."/>
        </authorList>
    </citation>
    <scope>NUCLEOTIDE SEQUENCE [LARGE SCALE GENOMIC DNA]</scope>
    <source>
        <strain evidence="2 3">CFBP 5494</strain>
    </source>
</reference>
<proteinExistence type="predicted"/>
<organism evidence="2 3">
    <name type="scientific">Agrobacterium genomosp. 2 str. CFBP 5494</name>
    <dbReference type="NCBI Taxonomy" id="1183436"/>
    <lineage>
        <taxon>Bacteria</taxon>
        <taxon>Pseudomonadati</taxon>
        <taxon>Pseudomonadota</taxon>
        <taxon>Alphaproteobacteria</taxon>
        <taxon>Hyphomicrobiales</taxon>
        <taxon>Rhizobiaceae</taxon>
        <taxon>Rhizobium/Agrobacterium group</taxon>
        <taxon>Agrobacterium</taxon>
        <taxon>Agrobacterium tumefaciens complex</taxon>
    </lineage>
</organism>
<dbReference type="InterPro" id="IPR051677">
    <property type="entry name" value="AfsR-DnrI-RedD_regulator"/>
</dbReference>
<dbReference type="InterPro" id="IPR005158">
    <property type="entry name" value="BTAD"/>
</dbReference>
<dbReference type="RefSeq" id="WP_185933345.1">
    <property type="nucleotide sequence ID" value="NZ_LT009719.1"/>
</dbReference>
<dbReference type="InterPro" id="IPR011990">
    <property type="entry name" value="TPR-like_helical_dom_sf"/>
</dbReference>
<protein>
    <submittedName>
        <fullName evidence="2">DNA-binding transcriptional activator of the SARP family</fullName>
    </submittedName>
</protein>
<dbReference type="SUPFAM" id="SSF46894">
    <property type="entry name" value="C-terminal effector domain of the bipartite response regulators"/>
    <property type="match status" value="1"/>
</dbReference>
<evidence type="ECO:0000313" key="3">
    <source>
        <dbReference type="Proteomes" id="UP000191933"/>
    </source>
</evidence>
<dbReference type="GO" id="GO:0006355">
    <property type="term" value="P:regulation of DNA-templated transcription"/>
    <property type="evidence" value="ECO:0007669"/>
    <property type="project" value="InterPro"/>
</dbReference>
<dbReference type="AlphaFoldDB" id="A0A9W5B2J4"/>
<evidence type="ECO:0000313" key="2">
    <source>
        <dbReference type="EMBL" id="CUW94596.1"/>
    </source>
</evidence>
<dbReference type="GO" id="GO:0003677">
    <property type="term" value="F:DNA binding"/>
    <property type="evidence" value="ECO:0007669"/>
    <property type="project" value="UniProtKB-KW"/>
</dbReference>
<dbReference type="EMBL" id="FBVY01000022">
    <property type="protein sequence ID" value="CUW94596.1"/>
    <property type="molecule type" value="Genomic_DNA"/>
</dbReference>
<dbReference type="Gene3D" id="1.10.10.10">
    <property type="entry name" value="Winged helix-like DNA-binding domain superfamily/Winged helix DNA-binding domain"/>
    <property type="match status" value="1"/>
</dbReference>
<dbReference type="Pfam" id="PF03704">
    <property type="entry name" value="BTAD"/>
    <property type="match status" value="1"/>
</dbReference>
<name>A0A9W5B2J4_9HYPH</name>
<dbReference type="InterPro" id="IPR036388">
    <property type="entry name" value="WH-like_DNA-bd_sf"/>
</dbReference>
<dbReference type="Gene3D" id="1.25.40.10">
    <property type="entry name" value="Tetratricopeptide repeat domain"/>
    <property type="match status" value="1"/>
</dbReference>
<keyword evidence="2" id="KW-0238">DNA-binding</keyword>
<feature type="domain" description="Bacterial transcriptional activator" evidence="1">
    <location>
        <begin position="119"/>
        <end position="259"/>
    </location>
</feature>
<dbReference type="InterPro" id="IPR016032">
    <property type="entry name" value="Sig_transdc_resp-reg_C-effctor"/>
</dbReference>
<dbReference type="SMART" id="SM01043">
    <property type="entry name" value="BTAD"/>
    <property type="match status" value="1"/>
</dbReference>
<dbReference type="PANTHER" id="PTHR35807">
    <property type="entry name" value="TRANSCRIPTIONAL REGULATOR REDD-RELATED"/>
    <property type="match status" value="1"/>
</dbReference>
<gene>
    <name evidence="2" type="ORF">AGR2A_Lc100074</name>
</gene>
<dbReference type="Proteomes" id="UP000191933">
    <property type="component" value="Unassembled WGS sequence"/>
</dbReference>
<accession>A0A9W5B2J4</accession>
<comment type="caution">
    <text evidence="2">The sequence shown here is derived from an EMBL/GenBank/DDBJ whole genome shotgun (WGS) entry which is preliminary data.</text>
</comment>
<dbReference type="SUPFAM" id="SSF48452">
    <property type="entry name" value="TPR-like"/>
    <property type="match status" value="2"/>
</dbReference>
<sequence length="660" mass="73652">MTFNFPGTLLDGDSRGTKVAGNDELIAIRLFGTPRCEAVREAFFPSKGFALTAALILAPNQSLSRQHLASLLWEDVEQKRALGNLRQLILRLQKLFGDDEAILLTEGNDLKAGKLAQRTDLALFLADARAEDPMRRLKALLEFGGDLLDGLDAGQDHLYLWLLSERRRLKDLFFSSYTQLLEELTRFGRASSNDIARLSERARNIEPEREETYRAAMASYTRIGNISGCESMYQLLLEQLRQEGRTPEAETVALRRRIQSLTATIATPAEPEESSRRQSLAKPRVAFGRPARVDGLSVSPVMQAFVEDVANSLVRYRTFTVLSPHSTFALSHDRADDGYAMLRADYRITSTVFDDARMSVALIEETTGEIVWSLEAVLTERHIHAAFRLLSKQVAAALAREIERLQVEPDRNHSGEAYRQLLEGQQLLRGKCDLPLLRRARSMFRKAVDLDHGMAVARARVAQSLQLEWLMLGGNDPHLLHRAKAEADASVEIDPALGVGHWMCAVVALYQRDFDMSAEKFFEAEALAPNSADLLLQHADALAHFGEAEVAWEKFQQAIDLNPLAPDIYWWAGASIAFKREDYGAAVELCGRMEDDEPALRVLTASHALHGDLAAAREAGSRLQENYPGMTAREISSLSPDRDPVANEKFYQALRLAGIK</sequence>